<dbReference type="GO" id="GO:0000774">
    <property type="term" value="F:adenyl-nucleotide exchange factor activity"/>
    <property type="evidence" value="ECO:0007669"/>
    <property type="project" value="InterPro"/>
</dbReference>
<evidence type="ECO:0000313" key="14">
    <source>
        <dbReference type="EMBL" id="SFL32166.1"/>
    </source>
</evidence>
<comment type="subunit">
    <text evidence="3 10">Homodimer.</text>
</comment>
<evidence type="ECO:0000256" key="13">
    <source>
        <dbReference type="SAM" id="Coils"/>
    </source>
</evidence>
<evidence type="ECO:0000256" key="1">
    <source>
        <dbReference type="ARBA" id="ARBA00004496"/>
    </source>
</evidence>
<sequence>MIYLNETKEEVEEIIEDRCSAPDETVEVLDEIENTKMQTELADKERLLEESTDRYKRLQADFDNFRRRTRQEKEELSNIVAQSLILELLPVIDNFERALCSGATQDTNKTLSGVEMIYRQLIQVVEKNGMVTVEAIGKIFNPQEHEAVMRVEDADQPDGIIVEELQKGYSVKGKVIRPSMVKVVSN</sequence>
<dbReference type="SUPFAM" id="SSF51064">
    <property type="entry name" value="Head domain of nucleotide exchange factor GrpE"/>
    <property type="match status" value="1"/>
</dbReference>
<evidence type="ECO:0000256" key="11">
    <source>
        <dbReference type="RuleBase" id="RU000639"/>
    </source>
</evidence>
<dbReference type="SUPFAM" id="SSF58014">
    <property type="entry name" value="Coiled-coil domain of nucleotide exchange factor GrpE"/>
    <property type="match status" value="1"/>
</dbReference>
<dbReference type="GO" id="GO:0042803">
    <property type="term" value="F:protein homodimerization activity"/>
    <property type="evidence" value="ECO:0007669"/>
    <property type="project" value="InterPro"/>
</dbReference>
<evidence type="ECO:0000256" key="6">
    <source>
        <dbReference type="ARBA" id="ARBA00023186"/>
    </source>
</evidence>
<dbReference type="GO" id="GO:0005737">
    <property type="term" value="C:cytoplasm"/>
    <property type="evidence" value="ECO:0007669"/>
    <property type="project" value="UniProtKB-SubCell"/>
</dbReference>
<evidence type="ECO:0000256" key="12">
    <source>
        <dbReference type="RuleBase" id="RU004478"/>
    </source>
</evidence>
<evidence type="ECO:0000256" key="10">
    <source>
        <dbReference type="HAMAP-Rule" id="MF_01151"/>
    </source>
</evidence>
<accession>A0A1I4GSS7</accession>
<dbReference type="PANTHER" id="PTHR21237">
    <property type="entry name" value="GRPE PROTEIN"/>
    <property type="match status" value="1"/>
</dbReference>
<comment type="similarity">
    <text evidence="2 10 12">Belongs to the GrpE family.</text>
</comment>
<dbReference type="CDD" id="cd00446">
    <property type="entry name" value="GrpE"/>
    <property type="match status" value="1"/>
</dbReference>
<dbReference type="STRING" id="1123291.SAMN04490355_1001126"/>
<dbReference type="InterPro" id="IPR000740">
    <property type="entry name" value="GrpE"/>
</dbReference>
<keyword evidence="15" id="KW-1185">Reference proteome</keyword>
<protein>
    <recommendedName>
        <fullName evidence="8 10">Protein GrpE</fullName>
    </recommendedName>
    <alternativeName>
        <fullName evidence="9 10">HSP-70 cofactor</fullName>
    </alternativeName>
</protein>
<feature type="coiled-coil region" evidence="13">
    <location>
        <begin position="34"/>
        <end position="75"/>
    </location>
</feature>
<keyword evidence="6 10" id="KW-0143">Chaperone</keyword>
<evidence type="ECO:0000313" key="15">
    <source>
        <dbReference type="Proteomes" id="UP000199520"/>
    </source>
</evidence>
<dbReference type="InterPro" id="IPR013805">
    <property type="entry name" value="GrpE_CC"/>
</dbReference>
<dbReference type="GO" id="GO:0051082">
    <property type="term" value="F:unfolded protein binding"/>
    <property type="evidence" value="ECO:0007669"/>
    <property type="project" value="TreeGrafter"/>
</dbReference>
<dbReference type="OrthoDB" id="9812586at2"/>
<evidence type="ECO:0000256" key="9">
    <source>
        <dbReference type="ARBA" id="ARBA00076414"/>
    </source>
</evidence>
<dbReference type="RefSeq" id="WP_090931927.1">
    <property type="nucleotide sequence ID" value="NZ_FOTS01000001.1"/>
</dbReference>
<evidence type="ECO:0000256" key="5">
    <source>
        <dbReference type="ARBA" id="ARBA00023016"/>
    </source>
</evidence>
<dbReference type="Gene3D" id="2.30.22.10">
    <property type="entry name" value="Head domain of nucleotide exchange factor GrpE"/>
    <property type="match status" value="1"/>
</dbReference>
<dbReference type="Gene3D" id="3.90.20.20">
    <property type="match status" value="1"/>
</dbReference>
<evidence type="ECO:0000256" key="2">
    <source>
        <dbReference type="ARBA" id="ARBA00009054"/>
    </source>
</evidence>
<dbReference type="InterPro" id="IPR009012">
    <property type="entry name" value="GrpE_head"/>
</dbReference>
<dbReference type="PROSITE" id="PS01071">
    <property type="entry name" value="GRPE"/>
    <property type="match status" value="1"/>
</dbReference>
<gene>
    <name evidence="10" type="primary">grpE</name>
    <name evidence="14" type="ORF">SAMN04490355_1001126</name>
</gene>
<keyword evidence="5 10" id="KW-0346">Stress response</keyword>
<evidence type="ECO:0000256" key="3">
    <source>
        <dbReference type="ARBA" id="ARBA00011738"/>
    </source>
</evidence>
<dbReference type="FunFam" id="2.30.22.10:FF:000001">
    <property type="entry name" value="Protein GrpE"/>
    <property type="match status" value="1"/>
</dbReference>
<dbReference type="GO" id="GO:0051087">
    <property type="term" value="F:protein-folding chaperone binding"/>
    <property type="evidence" value="ECO:0007669"/>
    <property type="project" value="InterPro"/>
</dbReference>
<dbReference type="AlphaFoldDB" id="A0A1I4GSS7"/>
<keyword evidence="4 10" id="KW-0963">Cytoplasm</keyword>
<evidence type="ECO:0000256" key="7">
    <source>
        <dbReference type="ARBA" id="ARBA00053401"/>
    </source>
</evidence>
<name>A0A1I4GSS7_9FIRM</name>
<evidence type="ECO:0000256" key="8">
    <source>
        <dbReference type="ARBA" id="ARBA00072274"/>
    </source>
</evidence>
<keyword evidence="13" id="KW-0175">Coiled coil</keyword>
<dbReference type="HAMAP" id="MF_01151">
    <property type="entry name" value="GrpE"/>
    <property type="match status" value="1"/>
</dbReference>
<dbReference type="EMBL" id="FOTS01000001">
    <property type="protein sequence ID" value="SFL32166.1"/>
    <property type="molecule type" value="Genomic_DNA"/>
</dbReference>
<dbReference type="PRINTS" id="PR00773">
    <property type="entry name" value="GRPEPROTEIN"/>
</dbReference>
<proteinExistence type="inferred from homology"/>
<dbReference type="Proteomes" id="UP000199520">
    <property type="component" value="Unassembled WGS sequence"/>
</dbReference>
<dbReference type="Pfam" id="PF01025">
    <property type="entry name" value="GrpE"/>
    <property type="match status" value="1"/>
</dbReference>
<reference evidence="15" key="1">
    <citation type="submission" date="2016-10" db="EMBL/GenBank/DDBJ databases">
        <authorList>
            <person name="Varghese N."/>
            <person name="Submissions S."/>
        </authorList>
    </citation>
    <scope>NUCLEOTIDE SEQUENCE [LARGE SCALE GENOMIC DNA]</scope>
    <source>
        <strain evidence="15">DSM 13327</strain>
    </source>
</reference>
<dbReference type="NCBIfam" id="NF010738">
    <property type="entry name" value="PRK14140.1"/>
    <property type="match status" value="1"/>
</dbReference>
<dbReference type="GO" id="GO:0006457">
    <property type="term" value="P:protein folding"/>
    <property type="evidence" value="ECO:0007669"/>
    <property type="project" value="InterPro"/>
</dbReference>
<comment type="function">
    <text evidence="7 10 11">Participates actively in the response to hyperosmotic and heat shock by preventing the aggregation of stress-denatured proteins, in association with DnaK and GrpE. It is the nucleotide exchange factor for DnaK and may function as a thermosensor. Unfolded proteins bind initially to DnaJ; upon interaction with the DnaJ-bound protein, DnaK hydrolyzes its bound ATP, resulting in the formation of a stable complex. GrpE releases ADP from DnaK; ATP binding to DnaK triggers the release of the substrate protein, thus completing the reaction cycle. Several rounds of ATP-dependent interactions between DnaJ, DnaK and GrpE are required for fully efficient folding.</text>
</comment>
<evidence type="ECO:0000256" key="4">
    <source>
        <dbReference type="ARBA" id="ARBA00022490"/>
    </source>
</evidence>
<organism evidence="14 15">
    <name type="scientific">Pelosinus propionicus DSM 13327</name>
    <dbReference type="NCBI Taxonomy" id="1123291"/>
    <lineage>
        <taxon>Bacteria</taxon>
        <taxon>Bacillati</taxon>
        <taxon>Bacillota</taxon>
        <taxon>Negativicutes</taxon>
        <taxon>Selenomonadales</taxon>
        <taxon>Sporomusaceae</taxon>
        <taxon>Pelosinus</taxon>
    </lineage>
</organism>
<comment type="subcellular location">
    <subcellularLocation>
        <location evidence="1 10">Cytoplasm</location>
    </subcellularLocation>
</comment>
<dbReference type="PANTHER" id="PTHR21237:SF23">
    <property type="entry name" value="GRPE PROTEIN HOMOLOG, MITOCHONDRIAL"/>
    <property type="match status" value="1"/>
</dbReference>